<keyword evidence="4" id="KW-1185">Reference proteome</keyword>
<keyword evidence="3" id="KW-0418">Kinase</keyword>
<sequence>MGQVLDLPDIEEVYEVMEQVGDGGQADLYAGCERSSGRKVALKIQKERGFEPSQYFKEVAKGFEKEGGRTQTLAGVRGIPEVFAIGYYRERRCIALEFIEGKLLFDSTASARPVKDLGTIASVAGQLCEILDGVHRLNIVHRDLKPENVMVEPDGRIRLLDLGMAISANEDTEEGCGTIGYVPPEQLDRNTAGVTGRADIFALGCILLEMTAMQQPYGGTRTGLLQEGFPVLPPDRLADLPPALGPLMLRMVERLPERRPADVREVFAALRPHLPVPGSARPRKPLRPDPTEYYRTNPPRL</sequence>
<dbReference type="Proteomes" id="UP000199341">
    <property type="component" value="Unassembled WGS sequence"/>
</dbReference>
<dbReference type="Pfam" id="PF00069">
    <property type="entry name" value="Pkinase"/>
    <property type="match status" value="1"/>
</dbReference>
<gene>
    <name evidence="3" type="ORF">SAMN05216259_105188</name>
</gene>
<evidence type="ECO:0000256" key="1">
    <source>
        <dbReference type="SAM" id="MobiDB-lite"/>
    </source>
</evidence>
<reference evidence="3 4" key="1">
    <citation type="submission" date="2016-10" db="EMBL/GenBank/DDBJ databases">
        <authorList>
            <person name="de Groot N.N."/>
        </authorList>
    </citation>
    <scope>NUCLEOTIDE SEQUENCE [LARGE SCALE GENOMIC DNA]</scope>
    <source>
        <strain evidence="3 4">CGMCC 4.2022</strain>
    </source>
</reference>
<dbReference type="SUPFAM" id="SSF56112">
    <property type="entry name" value="Protein kinase-like (PK-like)"/>
    <property type="match status" value="1"/>
</dbReference>
<dbReference type="OrthoDB" id="9762169at2"/>
<feature type="region of interest" description="Disordered" evidence="1">
    <location>
        <begin position="274"/>
        <end position="301"/>
    </location>
</feature>
<evidence type="ECO:0000259" key="2">
    <source>
        <dbReference type="PROSITE" id="PS50011"/>
    </source>
</evidence>
<dbReference type="STRING" id="310781.SAMN05216259_105188"/>
<dbReference type="InterPro" id="IPR000719">
    <property type="entry name" value="Prot_kinase_dom"/>
</dbReference>
<evidence type="ECO:0000313" key="3">
    <source>
        <dbReference type="EMBL" id="SDN68542.1"/>
    </source>
</evidence>
<organism evidence="3 4">
    <name type="scientific">Actinacidiphila guanduensis</name>
    <dbReference type="NCBI Taxonomy" id="310781"/>
    <lineage>
        <taxon>Bacteria</taxon>
        <taxon>Bacillati</taxon>
        <taxon>Actinomycetota</taxon>
        <taxon>Actinomycetes</taxon>
        <taxon>Kitasatosporales</taxon>
        <taxon>Streptomycetaceae</taxon>
        <taxon>Actinacidiphila</taxon>
    </lineage>
</organism>
<dbReference type="GO" id="GO:0005737">
    <property type="term" value="C:cytoplasm"/>
    <property type="evidence" value="ECO:0007669"/>
    <property type="project" value="TreeGrafter"/>
</dbReference>
<dbReference type="Gene3D" id="1.10.510.10">
    <property type="entry name" value="Transferase(Phosphotransferase) domain 1"/>
    <property type="match status" value="1"/>
</dbReference>
<dbReference type="GO" id="GO:0004674">
    <property type="term" value="F:protein serine/threonine kinase activity"/>
    <property type="evidence" value="ECO:0007669"/>
    <property type="project" value="UniProtKB-KW"/>
</dbReference>
<feature type="domain" description="Protein kinase" evidence="2">
    <location>
        <begin position="14"/>
        <end position="274"/>
    </location>
</feature>
<dbReference type="CDD" id="cd14014">
    <property type="entry name" value="STKc_PknB_like"/>
    <property type="match status" value="1"/>
</dbReference>
<dbReference type="PANTHER" id="PTHR44167:SF24">
    <property type="entry name" value="SERINE_THREONINE-PROTEIN KINASE CHK2"/>
    <property type="match status" value="1"/>
</dbReference>
<keyword evidence="3" id="KW-0723">Serine/threonine-protein kinase</keyword>
<dbReference type="RefSeq" id="WP_093784477.1">
    <property type="nucleotide sequence ID" value="NZ_FNIE01000005.1"/>
</dbReference>
<dbReference type="GO" id="GO:0005524">
    <property type="term" value="F:ATP binding"/>
    <property type="evidence" value="ECO:0007669"/>
    <property type="project" value="InterPro"/>
</dbReference>
<dbReference type="EMBL" id="FNIE01000005">
    <property type="protein sequence ID" value="SDN68542.1"/>
    <property type="molecule type" value="Genomic_DNA"/>
</dbReference>
<dbReference type="AlphaFoldDB" id="A0A1H0DEJ8"/>
<evidence type="ECO:0000313" key="4">
    <source>
        <dbReference type="Proteomes" id="UP000199341"/>
    </source>
</evidence>
<dbReference type="PROSITE" id="PS50011">
    <property type="entry name" value="PROTEIN_KINASE_DOM"/>
    <property type="match status" value="1"/>
</dbReference>
<dbReference type="PROSITE" id="PS00108">
    <property type="entry name" value="PROTEIN_KINASE_ST"/>
    <property type="match status" value="1"/>
</dbReference>
<dbReference type="InterPro" id="IPR011009">
    <property type="entry name" value="Kinase-like_dom_sf"/>
</dbReference>
<dbReference type="PANTHER" id="PTHR44167">
    <property type="entry name" value="OVARIAN-SPECIFIC SERINE/THREONINE-PROTEIN KINASE LOK-RELATED"/>
    <property type="match status" value="1"/>
</dbReference>
<proteinExistence type="predicted"/>
<keyword evidence="3" id="KW-0808">Transferase</keyword>
<protein>
    <submittedName>
        <fullName evidence="3">Serine/threonine protein kinase</fullName>
    </submittedName>
</protein>
<dbReference type="SMART" id="SM00220">
    <property type="entry name" value="S_TKc"/>
    <property type="match status" value="1"/>
</dbReference>
<dbReference type="InterPro" id="IPR008271">
    <property type="entry name" value="Ser/Thr_kinase_AS"/>
</dbReference>
<name>A0A1H0DEJ8_9ACTN</name>
<accession>A0A1H0DEJ8</accession>